<dbReference type="Proteomes" id="UP000032142">
    <property type="component" value="Unassembled WGS sequence"/>
</dbReference>
<keyword evidence="2" id="KW-1185">Reference proteome</keyword>
<dbReference type="EMBL" id="JRRC01037636">
    <property type="protein sequence ID" value="KHF98370.1"/>
    <property type="molecule type" value="Genomic_DNA"/>
</dbReference>
<name>A0A0B0MHK1_GOSAR</name>
<comment type="caution">
    <text evidence="1">The sequence shown here is derived from an EMBL/GenBank/DDBJ whole genome shotgun (WGS) entry which is preliminary data.</text>
</comment>
<protein>
    <submittedName>
        <fullName evidence="1">Uncharacterized protein</fullName>
    </submittedName>
</protein>
<reference evidence="2" key="1">
    <citation type="submission" date="2014-09" db="EMBL/GenBank/DDBJ databases">
        <authorList>
            <person name="Mudge J."/>
            <person name="Ramaraj T."/>
            <person name="Lindquist I.E."/>
            <person name="Bharti A.K."/>
            <person name="Sundararajan A."/>
            <person name="Cameron C.T."/>
            <person name="Woodward J.E."/>
            <person name="May G.D."/>
            <person name="Brubaker C."/>
            <person name="Broadhvest J."/>
            <person name="Wilkins T.A."/>
        </authorList>
    </citation>
    <scope>NUCLEOTIDE SEQUENCE</scope>
    <source>
        <strain evidence="2">cv. AKA8401</strain>
    </source>
</reference>
<organism evidence="1 2">
    <name type="scientific">Gossypium arboreum</name>
    <name type="common">Tree cotton</name>
    <name type="synonym">Gossypium nanking</name>
    <dbReference type="NCBI Taxonomy" id="29729"/>
    <lineage>
        <taxon>Eukaryota</taxon>
        <taxon>Viridiplantae</taxon>
        <taxon>Streptophyta</taxon>
        <taxon>Embryophyta</taxon>
        <taxon>Tracheophyta</taxon>
        <taxon>Spermatophyta</taxon>
        <taxon>Magnoliopsida</taxon>
        <taxon>eudicotyledons</taxon>
        <taxon>Gunneridae</taxon>
        <taxon>Pentapetalae</taxon>
        <taxon>rosids</taxon>
        <taxon>malvids</taxon>
        <taxon>Malvales</taxon>
        <taxon>Malvaceae</taxon>
        <taxon>Malvoideae</taxon>
        <taxon>Gossypium</taxon>
    </lineage>
</organism>
<sequence>MRPINPVHVVACN</sequence>
<evidence type="ECO:0000313" key="1">
    <source>
        <dbReference type="EMBL" id="KHF98370.1"/>
    </source>
</evidence>
<gene>
    <name evidence="1" type="ORF">F383_37703</name>
</gene>
<accession>A0A0B0MHK1</accession>
<evidence type="ECO:0000313" key="2">
    <source>
        <dbReference type="Proteomes" id="UP000032142"/>
    </source>
</evidence>
<proteinExistence type="predicted"/>